<reference evidence="2 3" key="1">
    <citation type="submission" date="2020-04" db="EMBL/GenBank/DDBJ databases">
        <title>Plant Genome Project.</title>
        <authorList>
            <person name="Zhang R.-G."/>
        </authorList>
    </citation>
    <scope>NUCLEOTIDE SEQUENCE [LARGE SCALE GENOMIC DNA]</scope>
    <source>
        <strain evidence="2">YNK0</strain>
        <tissue evidence="2">Leaf</tissue>
    </source>
</reference>
<evidence type="ECO:0000256" key="1">
    <source>
        <dbReference type="SAM" id="SignalP"/>
    </source>
</evidence>
<dbReference type="EMBL" id="JABCRI010000012">
    <property type="protein sequence ID" value="KAF8396355.1"/>
    <property type="molecule type" value="Genomic_DNA"/>
</dbReference>
<dbReference type="Proteomes" id="UP000655225">
    <property type="component" value="Unassembled WGS sequence"/>
</dbReference>
<gene>
    <name evidence="2" type="ORF">HHK36_017972</name>
</gene>
<dbReference type="OrthoDB" id="1724341at2759"/>
<protein>
    <submittedName>
        <fullName evidence="2">Uncharacterized protein</fullName>
    </submittedName>
</protein>
<proteinExistence type="predicted"/>
<sequence length="108" mass="12096">MKISMMMVVVVVVMAVVFVDASDSNRVFNPCSDTKIQKSDGFSFGIAFASKDSFTYNRTHQLSPCDRRLSLSSSNSRLALFRSKVDEISLLSINTTNFFPVPILLFRC</sequence>
<evidence type="ECO:0000313" key="2">
    <source>
        <dbReference type="EMBL" id="KAF8396355.1"/>
    </source>
</evidence>
<keyword evidence="3" id="KW-1185">Reference proteome</keyword>
<accession>A0A834YYT1</accession>
<comment type="caution">
    <text evidence="2">The sequence shown here is derived from an EMBL/GenBank/DDBJ whole genome shotgun (WGS) entry which is preliminary data.</text>
</comment>
<dbReference type="AlphaFoldDB" id="A0A834YYT1"/>
<feature type="chain" id="PRO_5032423216" evidence="1">
    <location>
        <begin position="22"/>
        <end position="108"/>
    </location>
</feature>
<evidence type="ECO:0000313" key="3">
    <source>
        <dbReference type="Proteomes" id="UP000655225"/>
    </source>
</evidence>
<keyword evidence="1" id="KW-0732">Signal</keyword>
<dbReference type="OMA" id="FEPCADT"/>
<organism evidence="2 3">
    <name type="scientific">Tetracentron sinense</name>
    <name type="common">Spur-leaf</name>
    <dbReference type="NCBI Taxonomy" id="13715"/>
    <lineage>
        <taxon>Eukaryota</taxon>
        <taxon>Viridiplantae</taxon>
        <taxon>Streptophyta</taxon>
        <taxon>Embryophyta</taxon>
        <taxon>Tracheophyta</taxon>
        <taxon>Spermatophyta</taxon>
        <taxon>Magnoliopsida</taxon>
        <taxon>Trochodendrales</taxon>
        <taxon>Trochodendraceae</taxon>
        <taxon>Tetracentron</taxon>
    </lineage>
</organism>
<name>A0A834YYT1_TETSI</name>
<feature type="signal peptide" evidence="1">
    <location>
        <begin position="1"/>
        <end position="21"/>
    </location>
</feature>